<feature type="region of interest" description="Disordered" evidence="1">
    <location>
        <begin position="591"/>
        <end position="617"/>
    </location>
</feature>
<dbReference type="Pfam" id="PF22942">
    <property type="entry name" value="DUF7025"/>
    <property type="match status" value="1"/>
</dbReference>
<reference evidence="4 5" key="1">
    <citation type="submission" date="2017-06" db="EMBL/GenBank/DDBJ databases">
        <title>Comparative genomic analysis of Ambrosia Fusariam Clade fungi.</title>
        <authorList>
            <person name="Stajich J.E."/>
            <person name="Carrillo J."/>
            <person name="Kijimoto T."/>
            <person name="Eskalen A."/>
            <person name="O'Donnell K."/>
            <person name="Kasson M."/>
        </authorList>
    </citation>
    <scope>NUCLEOTIDE SEQUENCE [LARGE SCALE GENOMIC DNA]</scope>
    <source>
        <strain evidence="4 5">NRRL62606</strain>
    </source>
</reference>
<dbReference type="GO" id="GO:0016887">
    <property type="term" value="F:ATP hydrolysis activity"/>
    <property type="evidence" value="ECO:0007669"/>
    <property type="project" value="InterPro"/>
</dbReference>
<dbReference type="CDD" id="cd19481">
    <property type="entry name" value="RecA-like_protease"/>
    <property type="match status" value="1"/>
</dbReference>
<evidence type="ECO:0000313" key="4">
    <source>
        <dbReference type="EMBL" id="RSL85403.1"/>
    </source>
</evidence>
<accession>A0A428S6S9</accession>
<protein>
    <recommendedName>
        <fullName evidence="3">AAA+ ATPase domain-containing protein</fullName>
    </recommendedName>
</protein>
<organism evidence="4 5">
    <name type="scientific">Fusarium floridanum</name>
    <dbReference type="NCBI Taxonomy" id="1325733"/>
    <lineage>
        <taxon>Eukaryota</taxon>
        <taxon>Fungi</taxon>
        <taxon>Dikarya</taxon>
        <taxon>Ascomycota</taxon>
        <taxon>Pezizomycotina</taxon>
        <taxon>Sordariomycetes</taxon>
        <taxon>Hypocreomycetidae</taxon>
        <taxon>Hypocreales</taxon>
        <taxon>Nectriaceae</taxon>
        <taxon>Fusarium</taxon>
        <taxon>Fusarium solani species complex</taxon>
    </lineage>
</organism>
<sequence length="617" mass="71055">MVRIHSTCLISVLRSLILYYPSLDLQKQEITISYPFKPFFYYWDDLQKILNGERTHETTATINMPDTGTKISIPCTTETYKHLNILLQAPPIQEVYRERVVPEIELHSRGLATFAQLWLLFKPGEIVFSRVRGELAGFVVQRITINSSKYSHDTPHPAARWKLVLWNLVYGNRKLRRQRHTVYINSFHGEKRISDMAAYPVKWAENQEELSAELIKRGKRYYDIICEEQSHMRYNGQVIAKKPYHYQGEIIVDHQSYKLEVSSSSSMEMLDISGEEPQDLRGEPLFSKFNDMECSPGNRLQRAQYLLLPAYVLGFALGKREWAIFDMSFVEPLEVDKNDPMKNVIIDRSKRNLIEAAAGFRRKKHGVEPWDTDWTADFVEGKGRGRVVFLHGPPGTGKTMTVECIAKKTNRPLMRISAADLGMKEVEMEGRLVKWLDRATRWGAVMLIDEAEVYLEQRKTGNINQNALVTAFLRTMEYFPGLLFLTSNSIGLFDEAVMSRIHLAIRYDRPTDAQRKMIWTSLFKKLDKDQPSENSGKDDASTSKTTVLLGAISMAVFQAQRDGKCPDVVEVTKEHLKEVLKNKEEFNEDYKHATGFYPDERAAEDFRRPGGDADKDE</sequence>
<dbReference type="Proteomes" id="UP000287972">
    <property type="component" value="Unassembled WGS sequence"/>
</dbReference>
<evidence type="ECO:0000256" key="2">
    <source>
        <dbReference type="SAM" id="SignalP"/>
    </source>
</evidence>
<evidence type="ECO:0000256" key="1">
    <source>
        <dbReference type="SAM" id="MobiDB-lite"/>
    </source>
</evidence>
<keyword evidence="2" id="KW-0732">Signal</keyword>
<dbReference type="PANTHER" id="PTHR46411">
    <property type="entry name" value="FAMILY ATPASE, PUTATIVE-RELATED"/>
    <property type="match status" value="1"/>
</dbReference>
<feature type="domain" description="AAA+ ATPase" evidence="3">
    <location>
        <begin position="384"/>
        <end position="509"/>
    </location>
</feature>
<dbReference type="InterPro" id="IPR027417">
    <property type="entry name" value="P-loop_NTPase"/>
</dbReference>
<gene>
    <name evidence="4" type="ORF">CEP51_003379</name>
</gene>
<dbReference type="InterPro" id="IPR054289">
    <property type="entry name" value="DUF7025"/>
</dbReference>
<comment type="caution">
    <text evidence="4">The sequence shown here is derived from an EMBL/GenBank/DDBJ whole genome shotgun (WGS) entry which is preliminary data.</text>
</comment>
<feature type="chain" id="PRO_5019306882" description="AAA+ ATPase domain-containing protein" evidence="2">
    <location>
        <begin position="16"/>
        <end position="617"/>
    </location>
</feature>
<evidence type="ECO:0000259" key="3">
    <source>
        <dbReference type="SMART" id="SM00382"/>
    </source>
</evidence>
<dbReference type="AlphaFoldDB" id="A0A428S6S9"/>
<dbReference type="GO" id="GO:0005524">
    <property type="term" value="F:ATP binding"/>
    <property type="evidence" value="ECO:0007669"/>
    <property type="project" value="InterPro"/>
</dbReference>
<dbReference type="PANTHER" id="PTHR46411:SF4">
    <property type="entry name" value="AAA+ ATPASE DOMAIN-CONTAINING PROTEIN"/>
    <property type="match status" value="1"/>
</dbReference>
<dbReference type="Gene3D" id="3.40.50.300">
    <property type="entry name" value="P-loop containing nucleotide triphosphate hydrolases"/>
    <property type="match status" value="1"/>
</dbReference>
<dbReference type="InterPro" id="IPR003593">
    <property type="entry name" value="AAA+_ATPase"/>
</dbReference>
<evidence type="ECO:0000313" key="5">
    <source>
        <dbReference type="Proteomes" id="UP000287972"/>
    </source>
</evidence>
<dbReference type="InterPro" id="IPR003959">
    <property type="entry name" value="ATPase_AAA_core"/>
</dbReference>
<dbReference type="Pfam" id="PF00004">
    <property type="entry name" value="AAA"/>
    <property type="match status" value="1"/>
</dbReference>
<dbReference type="SUPFAM" id="SSF52540">
    <property type="entry name" value="P-loop containing nucleoside triphosphate hydrolases"/>
    <property type="match status" value="1"/>
</dbReference>
<dbReference type="SMART" id="SM00382">
    <property type="entry name" value="AAA"/>
    <property type="match status" value="1"/>
</dbReference>
<dbReference type="EMBL" id="NKCL01000054">
    <property type="protein sequence ID" value="RSL85403.1"/>
    <property type="molecule type" value="Genomic_DNA"/>
</dbReference>
<feature type="signal peptide" evidence="2">
    <location>
        <begin position="1"/>
        <end position="15"/>
    </location>
</feature>
<name>A0A428S6S9_9HYPO</name>
<keyword evidence="5" id="KW-1185">Reference proteome</keyword>
<proteinExistence type="predicted"/>